<dbReference type="RefSeq" id="WP_265996573.1">
    <property type="nucleotide sequence ID" value="NZ_JAPJDN010000006.1"/>
</dbReference>
<protein>
    <submittedName>
        <fullName evidence="3">MlaD family protein</fullName>
    </submittedName>
</protein>
<evidence type="ECO:0000256" key="1">
    <source>
        <dbReference type="SAM" id="Phobius"/>
    </source>
</evidence>
<evidence type="ECO:0000313" key="3">
    <source>
        <dbReference type="EMBL" id="MCX2937010.1"/>
    </source>
</evidence>
<reference evidence="3 4" key="1">
    <citation type="submission" date="2022-11" db="EMBL/GenBank/DDBJ databases">
        <title>Mycobacterium sp. nov.</title>
        <authorList>
            <person name="Papic B."/>
            <person name="Spicic S."/>
            <person name="Duvnjak S."/>
        </authorList>
    </citation>
    <scope>NUCLEOTIDE SEQUENCE [LARGE SCALE GENOMIC DNA]</scope>
    <source>
        <strain evidence="3 4">CVI_P4</strain>
    </source>
</reference>
<dbReference type="PANTHER" id="PTHR33371">
    <property type="entry name" value="INTERMEMBRANE PHOSPHOLIPID TRANSPORT SYSTEM BINDING PROTEIN MLAD-RELATED"/>
    <property type="match status" value="1"/>
</dbReference>
<dbReference type="Proteomes" id="UP001300745">
    <property type="component" value="Unassembled WGS sequence"/>
</dbReference>
<dbReference type="EMBL" id="JAPJDO010000006">
    <property type="protein sequence ID" value="MCX2937010.1"/>
    <property type="molecule type" value="Genomic_DNA"/>
</dbReference>
<dbReference type="InterPro" id="IPR003399">
    <property type="entry name" value="Mce/MlaD"/>
</dbReference>
<keyword evidence="1" id="KW-1133">Transmembrane helix</keyword>
<sequence>MRFAFRARDVASFLAFGVIIVFVLGYLAMLGLRVTPPEDRTNLSMDVPDVNGVVVGSNVLLRGAPVGKVTGVATSLNAARIDFYVEGGYRIPVDTEVRLENLSALGESYLGLMPRSQSGPMLQNGQRIATSEVVQPPSVSELATSVTRVLSQMNPEALNRVISETDTALPDPTTTLPSLSRASRMLNNTVDEMNGRGQLLLGNFQTLLANAEWVSPILEFLTPHIREIGRGSQDFYKHVPILNHRGEPGNVTNLNKLVARIQALLDDRGSDLKVLGEAFQPKLNAIAASLMNFDTGQLLDNFLETVPPDGTITLRVRP</sequence>
<keyword evidence="4" id="KW-1185">Reference proteome</keyword>
<feature type="transmembrane region" description="Helical" evidence="1">
    <location>
        <begin position="12"/>
        <end position="32"/>
    </location>
</feature>
<name>A0ABT3SC08_9MYCO</name>
<gene>
    <name evidence="3" type="ORF">ORI27_09880</name>
</gene>
<evidence type="ECO:0000259" key="2">
    <source>
        <dbReference type="Pfam" id="PF02470"/>
    </source>
</evidence>
<accession>A0ABT3SC08</accession>
<organism evidence="3 4">
    <name type="scientific">Mycobacterium pinniadriaticum</name>
    <dbReference type="NCBI Taxonomy" id="2994102"/>
    <lineage>
        <taxon>Bacteria</taxon>
        <taxon>Bacillati</taxon>
        <taxon>Actinomycetota</taxon>
        <taxon>Actinomycetes</taxon>
        <taxon>Mycobacteriales</taxon>
        <taxon>Mycobacteriaceae</taxon>
        <taxon>Mycobacterium</taxon>
    </lineage>
</organism>
<keyword evidence="1" id="KW-0812">Transmembrane</keyword>
<proteinExistence type="predicted"/>
<dbReference type="PANTHER" id="PTHR33371:SF16">
    <property type="entry name" value="MCE-FAMILY PROTEIN MCE3F"/>
    <property type="match status" value="1"/>
</dbReference>
<dbReference type="Pfam" id="PF02470">
    <property type="entry name" value="MlaD"/>
    <property type="match status" value="1"/>
</dbReference>
<evidence type="ECO:0000313" key="4">
    <source>
        <dbReference type="Proteomes" id="UP001300745"/>
    </source>
</evidence>
<dbReference type="InterPro" id="IPR052336">
    <property type="entry name" value="MlaD_Phospholipid_Transporter"/>
</dbReference>
<keyword evidence="1" id="KW-0472">Membrane</keyword>
<feature type="domain" description="Mce/MlaD" evidence="2">
    <location>
        <begin position="43"/>
        <end position="114"/>
    </location>
</feature>
<comment type="caution">
    <text evidence="3">The sequence shown here is derived from an EMBL/GenBank/DDBJ whole genome shotgun (WGS) entry which is preliminary data.</text>
</comment>